<evidence type="ECO:0000256" key="8">
    <source>
        <dbReference type="ARBA" id="ARBA00023274"/>
    </source>
</evidence>
<keyword evidence="11" id="KW-1133">Transmembrane helix</keyword>
<dbReference type="GO" id="GO:0000398">
    <property type="term" value="P:mRNA splicing, via spliceosome"/>
    <property type="evidence" value="ECO:0007669"/>
    <property type="project" value="InterPro"/>
</dbReference>
<reference evidence="13 14" key="1">
    <citation type="journal article" date="2005" name="Science">
        <title>The genome sequence of Trypanosoma cruzi, etiologic agent of Chagas disease.</title>
        <authorList>
            <person name="El-Sayed N.M."/>
            <person name="Myler P.J."/>
            <person name="Bartholomeu D.C."/>
            <person name="Nilsson D."/>
            <person name="Aggarwal G."/>
            <person name="Tran A.N."/>
            <person name="Ghedin E."/>
            <person name="Worthey E.A."/>
            <person name="Delcher A.L."/>
            <person name="Blandin G."/>
            <person name="Westenberger S.J."/>
            <person name="Caler E."/>
            <person name="Cerqueira G.C."/>
            <person name="Branche C."/>
            <person name="Haas B."/>
            <person name="Anupama A."/>
            <person name="Arner E."/>
            <person name="Aslund L."/>
            <person name="Attipoe P."/>
            <person name="Bontempi E."/>
            <person name="Bringaud F."/>
            <person name="Burton P."/>
            <person name="Cadag E."/>
            <person name="Campbell D.A."/>
            <person name="Carrington M."/>
            <person name="Crabtree J."/>
            <person name="Darban H."/>
            <person name="da Silveira J.F."/>
            <person name="de Jong P."/>
            <person name="Edwards K."/>
            <person name="Englund P.T."/>
            <person name="Fazelina G."/>
            <person name="Feldblyum T."/>
            <person name="Ferella M."/>
            <person name="Frasch A.C."/>
            <person name="Gull K."/>
            <person name="Horn D."/>
            <person name="Hou L."/>
            <person name="Huang Y."/>
            <person name="Kindlund E."/>
            <person name="Klingbeil M."/>
            <person name="Kluge S."/>
            <person name="Koo H."/>
            <person name="Lacerda D."/>
            <person name="Levin M.J."/>
            <person name="Lorenzi H."/>
            <person name="Louie T."/>
            <person name="Machado C.R."/>
            <person name="McCulloch R."/>
            <person name="McKenna A."/>
            <person name="Mizuno Y."/>
            <person name="Mottram J.C."/>
            <person name="Nelson S."/>
            <person name="Ochaya S."/>
            <person name="Osoegawa K."/>
            <person name="Pai G."/>
            <person name="Parsons M."/>
            <person name="Pentony M."/>
            <person name="Pettersson U."/>
            <person name="Pop M."/>
            <person name="Ramirez J.L."/>
            <person name="Rinta J."/>
            <person name="Robertson L."/>
            <person name="Salzberg S.L."/>
            <person name="Sanchez D.O."/>
            <person name="Seyler A."/>
            <person name="Sharma R."/>
            <person name="Shetty J."/>
            <person name="Simpson A.J."/>
            <person name="Sisk E."/>
            <person name="Tammi M.T."/>
            <person name="Tarleton R."/>
            <person name="Teixeira S."/>
            <person name="Van Aken S."/>
            <person name="Vogt C."/>
            <person name="Ward P.N."/>
            <person name="Wickstead B."/>
            <person name="Wortman J."/>
            <person name="White O."/>
            <person name="Fraser C.M."/>
            <person name="Stuart K.D."/>
            <person name="Andersson B."/>
        </authorList>
    </citation>
    <scope>NUCLEOTIDE SEQUENCE [LARGE SCALE GENOMIC DNA]</scope>
    <source>
        <strain evidence="13 14">CL Brener</strain>
    </source>
</reference>
<dbReference type="SMR" id="Q4CKU9"/>
<dbReference type="InterPro" id="IPR034101">
    <property type="entry name" value="Lsm4"/>
</dbReference>
<dbReference type="InterPro" id="IPR001163">
    <property type="entry name" value="Sm_dom_euk/arc"/>
</dbReference>
<dbReference type="GO" id="GO:0003723">
    <property type="term" value="F:RNA binding"/>
    <property type="evidence" value="ECO:0007669"/>
    <property type="project" value="UniProtKB-KW"/>
</dbReference>
<dbReference type="PaxDb" id="353153-Q4CKU9"/>
<evidence type="ECO:0000256" key="9">
    <source>
        <dbReference type="RuleBase" id="RU365049"/>
    </source>
</evidence>
<dbReference type="Proteomes" id="UP000002296">
    <property type="component" value="Unassembled WGS sequence"/>
</dbReference>
<dbReference type="GO" id="GO:0005681">
    <property type="term" value="C:spliceosomal complex"/>
    <property type="evidence" value="ECO:0007669"/>
    <property type="project" value="UniProtKB-UniRule"/>
</dbReference>
<organism evidence="13 14">
    <name type="scientific">Trypanosoma cruzi (strain CL Brener)</name>
    <dbReference type="NCBI Taxonomy" id="353153"/>
    <lineage>
        <taxon>Eukaryota</taxon>
        <taxon>Discoba</taxon>
        <taxon>Euglenozoa</taxon>
        <taxon>Kinetoplastea</taxon>
        <taxon>Metakinetoplastina</taxon>
        <taxon>Trypanosomatida</taxon>
        <taxon>Trypanosomatidae</taxon>
        <taxon>Trypanosoma</taxon>
        <taxon>Schizotrypanum</taxon>
    </lineage>
</organism>
<dbReference type="PANTHER" id="PTHR23338">
    <property type="entry name" value="SMALL NUCLEAR RIBONUCLEOPROTEIN SM"/>
    <property type="match status" value="1"/>
</dbReference>
<name>Q4CKU9_TRYCC</name>
<feature type="transmembrane region" description="Helical" evidence="11">
    <location>
        <begin position="20"/>
        <end position="42"/>
    </location>
</feature>
<evidence type="ECO:0000256" key="7">
    <source>
        <dbReference type="ARBA" id="ARBA00023242"/>
    </source>
</evidence>
<comment type="subcellular location">
    <subcellularLocation>
        <location evidence="1 9">Nucleus</location>
    </subcellularLocation>
</comment>
<keyword evidence="6 9" id="KW-0508">mRNA splicing</keyword>
<dbReference type="FunCoup" id="Q4CKU9">
    <property type="interactions" value="244"/>
</dbReference>
<keyword evidence="3 9" id="KW-0507">mRNA processing</keyword>
<keyword evidence="4 9" id="KW-0747">Spliceosome</keyword>
<proteinExistence type="inferred from homology"/>
<evidence type="ECO:0000256" key="11">
    <source>
        <dbReference type="SAM" id="Phobius"/>
    </source>
</evidence>
<evidence type="ECO:0000256" key="1">
    <source>
        <dbReference type="ARBA" id="ARBA00004123"/>
    </source>
</evidence>
<evidence type="ECO:0000256" key="4">
    <source>
        <dbReference type="ARBA" id="ARBA00022728"/>
    </source>
</evidence>
<dbReference type="Gene3D" id="2.30.30.100">
    <property type="match status" value="1"/>
</dbReference>
<keyword evidence="14" id="KW-1185">Reference proteome</keyword>
<evidence type="ECO:0000256" key="10">
    <source>
        <dbReference type="SAM" id="MobiDB-lite"/>
    </source>
</evidence>
<evidence type="ECO:0000256" key="5">
    <source>
        <dbReference type="ARBA" id="ARBA00022884"/>
    </source>
</evidence>
<dbReference type="AlphaFoldDB" id="Q4CKU9"/>
<feature type="domain" description="Sm" evidence="12">
    <location>
        <begin position="59"/>
        <end position="132"/>
    </location>
</feature>
<dbReference type="GeneID" id="3531566"/>
<keyword evidence="5 9" id="KW-0694">RNA-binding</keyword>
<dbReference type="InterPro" id="IPR047575">
    <property type="entry name" value="Sm"/>
</dbReference>
<dbReference type="KEGG" id="tcr:457339.10"/>
<comment type="similarity">
    <text evidence="2 9">Belongs to the snRNP Sm proteins family.</text>
</comment>
<comment type="subunit">
    <text evidence="9">LSm subunits form a heteromer with a doughnut shape.</text>
</comment>
<dbReference type="RefSeq" id="XP_802346.1">
    <property type="nucleotide sequence ID" value="XM_797253.1"/>
</dbReference>
<feature type="region of interest" description="Disordered" evidence="10">
    <location>
        <begin position="138"/>
        <end position="164"/>
    </location>
</feature>
<evidence type="ECO:0000313" key="14">
    <source>
        <dbReference type="Proteomes" id="UP000002296"/>
    </source>
</evidence>
<comment type="caution">
    <text evidence="13">The sequence shown here is derived from an EMBL/GenBank/DDBJ whole genome shotgun (WGS) entry which is preliminary data.</text>
</comment>
<protein>
    <recommendedName>
        <fullName evidence="9">U6 snRNA-associated Sm-like protein LSm4</fullName>
    </recommendedName>
</protein>
<dbReference type="SUPFAM" id="SSF50182">
    <property type="entry name" value="Sm-like ribonucleoproteins"/>
    <property type="match status" value="1"/>
</dbReference>
<dbReference type="SMART" id="SM00651">
    <property type="entry name" value="Sm"/>
    <property type="match status" value="1"/>
</dbReference>
<dbReference type="InterPro" id="IPR010920">
    <property type="entry name" value="LSM_dom_sf"/>
</dbReference>
<dbReference type="EMBL" id="AAHK01006024">
    <property type="protein sequence ID" value="EAN80900.1"/>
    <property type="molecule type" value="Genomic_DNA"/>
</dbReference>
<sequence>MIAVVLSRFLEVFLSLAPEIISFLHSFSFFILCPAVVLLLSFSTPFNRQKGMSTKKSVIPLDVLRNCRGKVVSVELANGETINGTVMRVDRLMNLLLKQCIRTGAEGDVFWKSRESLIRGASVRNVRMDERALVMPEARAAVRNKSRPDTKKQATGGKKRGRGD</sequence>
<keyword evidence="11" id="KW-0472">Membrane</keyword>
<accession>Q4CKU9</accession>
<dbReference type="eggNOG" id="KOG3293">
    <property type="taxonomic scope" value="Eukaryota"/>
</dbReference>
<dbReference type="PROSITE" id="PS52002">
    <property type="entry name" value="SM"/>
    <property type="match status" value="1"/>
</dbReference>
<evidence type="ECO:0000256" key="6">
    <source>
        <dbReference type="ARBA" id="ARBA00023187"/>
    </source>
</evidence>
<dbReference type="OMA" id="WKIAEIY"/>
<dbReference type="STRING" id="353153.Q4CKU9"/>
<keyword evidence="8 9" id="KW-0687">Ribonucleoprotein</keyword>
<evidence type="ECO:0000313" key="13">
    <source>
        <dbReference type="EMBL" id="EAN80900.1"/>
    </source>
</evidence>
<keyword evidence="11" id="KW-0812">Transmembrane</keyword>
<dbReference type="InParanoid" id="Q4CKU9"/>
<gene>
    <name evidence="9" type="primary">LSM4</name>
    <name evidence="13" type="ORF">Tc00.1047053457339.10</name>
</gene>
<evidence type="ECO:0000256" key="3">
    <source>
        <dbReference type="ARBA" id="ARBA00022664"/>
    </source>
</evidence>
<dbReference type="GO" id="GO:0000956">
    <property type="term" value="P:nuclear-transcribed mRNA catabolic process"/>
    <property type="evidence" value="ECO:0007669"/>
    <property type="project" value="UniProtKB-UniRule"/>
</dbReference>
<evidence type="ECO:0000259" key="12">
    <source>
        <dbReference type="PROSITE" id="PS52002"/>
    </source>
</evidence>
<dbReference type="Pfam" id="PF01423">
    <property type="entry name" value="LSM"/>
    <property type="match status" value="1"/>
</dbReference>
<keyword evidence="7 9" id="KW-0539">Nucleus</keyword>
<dbReference type="InterPro" id="IPR027141">
    <property type="entry name" value="LSm4/Sm_D1/D3"/>
</dbReference>
<comment type="function">
    <text evidence="9">Binds specifically to the 3'-terminal U-tract of U6 snRNA.</text>
</comment>
<evidence type="ECO:0000256" key="2">
    <source>
        <dbReference type="ARBA" id="ARBA00006850"/>
    </source>
</evidence>
<dbReference type="CDD" id="cd01723">
    <property type="entry name" value="LSm4"/>
    <property type="match status" value="1"/>
</dbReference>